<evidence type="ECO:0000313" key="9">
    <source>
        <dbReference type="Proteomes" id="UP001194580"/>
    </source>
</evidence>
<feature type="region of interest" description="Disordered" evidence="6">
    <location>
        <begin position="463"/>
        <end position="491"/>
    </location>
</feature>
<dbReference type="CDD" id="cd00059">
    <property type="entry name" value="FH_FOX"/>
    <property type="match status" value="1"/>
</dbReference>
<feature type="compositionally biased region" description="Polar residues" evidence="6">
    <location>
        <begin position="1"/>
        <end position="21"/>
    </location>
</feature>
<evidence type="ECO:0000256" key="2">
    <source>
        <dbReference type="ARBA" id="ARBA00023125"/>
    </source>
</evidence>
<feature type="compositionally biased region" description="Low complexity" evidence="6">
    <location>
        <begin position="57"/>
        <end position="75"/>
    </location>
</feature>
<comment type="subcellular location">
    <subcellularLocation>
        <location evidence="5">Nucleus</location>
    </subcellularLocation>
</comment>
<dbReference type="GO" id="GO:0005634">
    <property type="term" value="C:nucleus"/>
    <property type="evidence" value="ECO:0007669"/>
    <property type="project" value="UniProtKB-SubCell"/>
</dbReference>
<feature type="region of interest" description="Disordered" evidence="6">
    <location>
        <begin position="345"/>
        <end position="368"/>
    </location>
</feature>
<evidence type="ECO:0000256" key="4">
    <source>
        <dbReference type="ARBA" id="ARBA00023242"/>
    </source>
</evidence>
<keyword evidence="4 5" id="KW-0539">Nucleus</keyword>
<dbReference type="InterPro" id="IPR018122">
    <property type="entry name" value="TF_fork_head_CS_1"/>
</dbReference>
<feature type="region of interest" description="Disordered" evidence="6">
    <location>
        <begin position="396"/>
        <end position="446"/>
    </location>
</feature>
<keyword evidence="9" id="KW-1185">Reference proteome</keyword>
<dbReference type="InterPro" id="IPR001766">
    <property type="entry name" value="Fork_head_dom"/>
</dbReference>
<feature type="compositionally biased region" description="Pro residues" evidence="6">
    <location>
        <begin position="243"/>
        <end position="264"/>
    </location>
</feature>
<name>A0AAD4H1T3_9FUNG</name>
<dbReference type="PROSITE" id="PS00657">
    <property type="entry name" value="FORK_HEAD_1"/>
    <property type="match status" value="1"/>
</dbReference>
<dbReference type="PROSITE" id="PS50039">
    <property type="entry name" value="FORK_HEAD_3"/>
    <property type="match status" value="1"/>
</dbReference>
<dbReference type="PRINTS" id="PR00053">
    <property type="entry name" value="FORKHEAD"/>
</dbReference>
<dbReference type="PROSITE" id="PS00658">
    <property type="entry name" value="FORK_HEAD_2"/>
    <property type="match status" value="1"/>
</dbReference>
<dbReference type="AlphaFoldDB" id="A0AAD4H1T3"/>
<feature type="compositionally biased region" description="Low complexity" evidence="6">
    <location>
        <begin position="26"/>
        <end position="46"/>
    </location>
</feature>
<feature type="region of interest" description="Disordered" evidence="6">
    <location>
        <begin position="1"/>
        <end position="112"/>
    </location>
</feature>
<feature type="region of interest" description="Disordered" evidence="6">
    <location>
        <begin position="174"/>
        <end position="272"/>
    </location>
</feature>
<dbReference type="GO" id="GO:0000981">
    <property type="term" value="F:DNA-binding transcription factor activity, RNA polymerase II-specific"/>
    <property type="evidence" value="ECO:0007669"/>
    <property type="project" value="TreeGrafter"/>
</dbReference>
<proteinExistence type="predicted"/>
<evidence type="ECO:0000256" key="1">
    <source>
        <dbReference type="ARBA" id="ARBA00023015"/>
    </source>
</evidence>
<evidence type="ECO:0000256" key="3">
    <source>
        <dbReference type="ARBA" id="ARBA00023163"/>
    </source>
</evidence>
<dbReference type="PANTHER" id="PTHR46078">
    <property type="entry name" value="FORKHEAD BOX PROTEIN J2 FAMILY MEMBER"/>
    <property type="match status" value="1"/>
</dbReference>
<comment type="caution">
    <text evidence="8">The sequence shown here is derived from an EMBL/GenBank/DDBJ whole genome shotgun (WGS) entry which is preliminary data.</text>
</comment>
<feature type="DNA-binding region" description="Fork-head" evidence="5">
    <location>
        <begin position="114"/>
        <end position="193"/>
    </location>
</feature>
<feature type="domain" description="Fork-head" evidence="7">
    <location>
        <begin position="114"/>
        <end position="193"/>
    </location>
</feature>
<reference evidence="8" key="1">
    <citation type="journal article" date="2020" name="Fungal Divers.">
        <title>Resolving the Mortierellaceae phylogeny through synthesis of multi-gene phylogenetics and phylogenomics.</title>
        <authorList>
            <person name="Vandepol N."/>
            <person name="Liber J."/>
            <person name="Desiro A."/>
            <person name="Na H."/>
            <person name="Kennedy M."/>
            <person name="Barry K."/>
            <person name="Grigoriev I.V."/>
            <person name="Miller A.N."/>
            <person name="O'Donnell K."/>
            <person name="Stajich J.E."/>
            <person name="Bonito G."/>
        </authorList>
    </citation>
    <scope>NUCLEOTIDE SEQUENCE</scope>
    <source>
        <strain evidence="8">NRRL 28262</strain>
    </source>
</reference>
<dbReference type="InterPro" id="IPR045912">
    <property type="entry name" value="FOXJ2/3-like"/>
</dbReference>
<organism evidence="8 9">
    <name type="scientific">Linnemannia exigua</name>
    <dbReference type="NCBI Taxonomy" id="604196"/>
    <lineage>
        <taxon>Eukaryota</taxon>
        <taxon>Fungi</taxon>
        <taxon>Fungi incertae sedis</taxon>
        <taxon>Mucoromycota</taxon>
        <taxon>Mortierellomycotina</taxon>
        <taxon>Mortierellomycetes</taxon>
        <taxon>Mortierellales</taxon>
        <taxon>Mortierellaceae</taxon>
        <taxon>Linnemannia</taxon>
    </lineage>
</organism>
<dbReference type="SUPFAM" id="SSF46785">
    <property type="entry name" value="Winged helix' DNA-binding domain"/>
    <property type="match status" value="1"/>
</dbReference>
<feature type="region of interest" description="Disordered" evidence="6">
    <location>
        <begin position="527"/>
        <end position="611"/>
    </location>
</feature>
<dbReference type="EMBL" id="JAAAIL010002114">
    <property type="protein sequence ID" value="KAG0260386.1"/>
    <property type="molecule type" value="Genomic_DNA"/>
</dbReference>
<protein>
    <submittedName>
        <fullName evidence="8">Forkhead box protein J2</fullName>
    </submittedName>
</protein>
<evidence type="ECO:0000256" key="5">
    <source>
        <dbReference type="PROSITE-ProRule" id="PRU00089"/>
    </source>
</evidence>
<dbReference type="InterPro" id="IPR030456">
    <property type="entry name" value="TF_fork_head_CS_2"/>
</dbReference>
<feature type="compositionally biased region" description="Low complexity" evidence="6">
    <location>
        <begin position="527"/>
        <end position="541"/>
    </location>
</feature>
<keyword evidence="3" id="KW-0804">Transcription</keyword>
<dbReference type="Proteomes" id="UP001194580">
    <property type="component" value="Unassembled WGS sequence"/>
</dbReference>
<dbReference type="InterPro" id="IPR036388">
    <property type="entry name" value="WH-like_DNA-bd_sf"/>
</dbReference>
<feature type="compositionally biased region" description="Low complexity" evidence="6">
    <location>
        <begin position="211"/>
        <end position="232"/>
    </location>
</feature>
<dbReference type="InterPro" id="IPR036390">
    <property type="entry name" value="WH_DNA-bd_sf"/>
</dbReference>
<evidence type="ECO:0000259" key="7">
    <source>
        <dbReference type="PROSITE" id="PS50039"/>
    </source>
</evidence>
<keyword evidence="1" id="KW-0805">Transcription regulation</keyword>
<keyword evidence="2 5" id="KW-0238">DNA-binding</keyword>
<sequence>MTKLEQNPVSSSKGMQWSQPMNDLLNYPPYQAYSPSSSPNSARYSNTPSNSHPQPPSAGASTSSSVSGAASMKSSTGRAGEGGTKPAKKRNSTSTKKAPEVPPGLEHFHSKYPKPTYSYSSLITTAISESTQKQMTLNEIYEWVMERYPWYRTAINGWKNSIRHNLSLNKAFMRVPRPPSEPGKGSYWKLDPNHQAPLDQAQSAGTGSNGGAARTGRTSRRSSAGQRSASSKRASRRATSDPTPHPMPTGPTPEIPLTPVPVLPKRPGQESDPYLFKIDTPPAPTIIPVMPPSSSGNRRHSHLLSHDHSYASPQDQLQHMEQQQQQGSYANSMTSSFALSGLNTQHHHQGGIFSPTSPTAPTHGDYGPTNSFYSANGAPSSFSNTGIYFAQNSGNTNNSLPNGGRPLSMPASTPYGAGGSGHYGDYGHSQHGGSPQHTYSQMNQNGGTGSAFYGSVGYGFSPPSSNRAGGPNGASTQGYGSQSYRSFHDYSNNGSTGASDYGGGAGHSRSSSMMGLSSPVGSSFMGAASSAPSGSYPLSQSFGQGGPSGMISPVSPGGHSSASATLSMPVTSSSSASNSTRTASSIMISQDSKGSSGAGGGGGVNRNHSGW</sequence>
<evidence type="ECO:0000313" key="8">
    <source>
        <dbReference type="EMBL" id="KAG0260386.1"/>
    </source>
</evidence>
<dbReference type="Pfam" id="PF00250">
    <property type="entry name" value="Forkhead"/>
    <property type="match status" value="1"/>
</dbReference>
<dbReference type="Gene3D" id="1.10.10.10">
    <property type="entry name" value="Winged helix-like DNA-binding domain superfamily/Winged helix DNA-binding domain"/>
    <property type="match status" value="1"/>
</dbReference>
<dbReference type="GO" id="GO:0000978">
    <property type="term" value="F:RNA polymerase II cis-regulatory region sequence-specific DNA binding"/>
    <property type="evidence" value="ECO:0007669"/>
    <property type="project" value="TreeGrafter"/>
</dbReference>
<dbReference type="PANTHER" id="PTHR46078:SF2">
    <property type="entry name" value="FORK-HEAD DOMAIN-CONTAINING PROTEIN"/>
    <property type="match status" value="1"/>
</dbReference>
<feature type="compositionally biased region" description="Polar residues" evidence="6">
    <location>
        <begin position="435"/>
        <end position="445"/>
    </location>
</feature>
<gene>
    <name evidence="8" type="primary">FOXJ2</name>
    <name evidence="8" type="ORF">BGZ95_004471</name>
</gene>
<feature type="compositionally biased region" description="Low complexity" evidence="6">
    <location>
        <begin position="563"/>
        <end position="585"/>
    </location>
</feature>
<evidence type="ECO:0000256" key="6">
    <source>
        <dbReference type="SAM" id="MobiDB-lite"/>
    </source>
</evidence>
<dbReference type="FunFam" id="1.10.10.10:FF:000135">
    <property type="entry name" value="forkhead box protein G1"/>
    <property type="match status" value="1"/>
</dbReference>
<accession>A0AAD4H1T3</accession>
<dbReference type="SMART" id="SM00339">
    <property type="entry name" value="FH"/>
    <property type="match status" value="1"/>
</dbReference>